<sequence length="110" mass="12288">MLRAITDDDCPSPAAYRVPWRVERLRGPHPIVINEGATPADFVRVFVATSRPLRDLADTSPDVDTLHWGQMLPGESAELCLCACDPDSVSATIAWFRPDDGTEYVWRFTL</sequence>
<reference evidence="1 2" key="1">
    <citation type="submission" date="2023-06" db="EMBL/GenBank/DDBJ databases">
        <title>Microbacterium sp. nov., isolated from a waste landfill.</title>
        <authorList>
            <person name="Wen W."/>
        </authorList>
    </citation>
    <scope>NUCLEOTIDE SEQUENCE [LARGE SCALE GENOMIC DNA]</scope>
    <source>
        <strain evidence="1 2">ASV49</strain>
    </source>
</reference>
<keyword evidence="2" id="KW-1185">Reference proteome</keyword>
<comment type="caution">
    <text evidence="1">The sequence shown here is derived from an EMBL/GenBank/DDBJ whole genome shotgun (WGS) entry which is preliminary data.</text>
</comment>
<gene>
    <name evidence="1" type="ORF">QSV35_16320</name>
</gene>
<evidence type="ECO:0000313" key="1">
    <source>
        <dbReference type="EMBL" id="MDL9980906.1"/>
    </source>
</evidence>
<accession>A0ABT7N2L6</accession>
<name>A0ABT7N2L6_9MICO</name>
<dbReference type="RefSeq" id="WP_286289862.1">
    <property type="nucleotide sequence ID" value="NZ_JASXSZ010000005.1"/>
</dbReference>
<evidence type="ECO:0000313" key="2">
    <source>
        <dbReference type="Proteomes" id="UP001235064"/>
    </source>
</evidence>
<proteinExistence type="predicted"/>
<evidence type="ECO:0008006" key="3">
    <source>
        <dbReference type="Google" id="ProtNLM"/>
    </source>
</evidence>
<dbReference type="EMBL" id="JASXSZ010000005">
    <property type="protein sequence ID" value="MDL9980906.1"/>
    <property type="molecule type" value="Genomic_DNA"/>
</dbReference>
<protein>
    <recommendedName>
        <fullName evidence="3">Ig-like domain-containing protein</fullName>
    </recommendedName>
</protein>
<dbReference type="Proteomes" id="UP001235064">
    <property type="component" value="Unassembled WGS sequence"/>
</dbReference>
<organism evidence="1 2">
    <name type="scientific">Microbacterium candidum</name>
    <dbReference type="NCBI Taxonomy" id="3041922"/>
    <lineage>
        <taxon>Bacteria</taxon>
        <taxon>Bacillati</taxon>
        <taxon>Actinomycetota</taxon>
        <taxon>Actinomycetes</taxon>
        <taxon>Micrococcales</taxon>
        <taxon>Microbacteriaceae</taxon>
        <taxon>Microbacterium</taxon>
    </lineage>
</organism>